<evidence type="ECO:0000313" key="3">
    <source>
        <dbReference type="Proteomes" id="UP000269154"/>
    </source>
</evidence>
<evidence type="ECO:0000256" key="1">
    <source>
        <dbReference type="SAM" id="MobiDB-lite"/>
    </source>
</evidence>
<keyword evidence="3" id="KW-1185">Reference proteome</keyword>
<dbReference type="Proteomes" id="UP000269154">
    <property type="component" value="Unassembled WGS sequence"/>
</dbReference>
<gene>
    <name evidence="2" type="ORF">D5R40_29365</name>
</gene>
<dbReference type="RefSeq" id="WP_124155576.1">
    <property type="nucleotide sequence ID" value="NZ_CAWOLW010000232.1"/>
</dbReference>
<organism evidence="2 3">
    <name type="scientific">Okeania hirsuta</name>
    <dbReference type="NCBI Taxonomy" id="1458930"/>
    <lineage>
        <taxon>Bacteria</taxon>
        <taxon>Bacillati</taxon>
        <taxon>Cyanobacteriota</taxon>
        <taxon>Cyanophyceae</taxon>
        <taxon>Oscillatoriophycideae</taxon>
        <taxon>Oscillatoriales</taxon>
        <taxon>Microcoleaceae</taxon>
        <taxon>Okeania</taxon>
    </lineage>
</organism>
<feature type="region of interest" description="Disordered" evidence="1">
    <location>
        <begin position="14"/>
        <end position="56"/>
    </location>
</feature>
<reference evidence="2 3" key="1">
    <citation type="journal article" date="2018" name="ACS Chem. Biol.">
        <title>Ketoreductase domain dysfunction expands chemodiversity: malyngamide biosynthesis in the cyanobacterium Okeania hirsuta.</title>
        <authorList>
            <person name="Moss N.A."/>
            <person name="Leao T."/>
            <person name="Rankin M."/>
            <person name="McCullough T.M."/>
            <person name="Qu P."/>
            <person name="Korobeynikov A."/>
            <person name="Smith J.L."/>
            <person name="Gerwick L."/>
            <person name="Gerwick W.H."/>
        </authorList>
    </citation>
    <scope>NUCLEOTIDE SEQUENCE [LARGE SCALE GENOMIC DNA]</scope>
    <source>
        <strain evidence="2 3">PAB10Feb10-1</strain>
    </source>
</reference>
<proteinExistence type="predicted"/>
<name>A0A3N6P0T9_9CYAN</name>
<protein>
    <submittedName>
        <fullName evidence="2">Uncharacterized protein</fullName>
    </submittedName>
</protein>
<comment type="caution">
    <text evidence="2">The sequence shown here is derived from an EMBL/GenBank/DDBJ whole genome shotgun (WGS) entry which is preliminary data.</text>
</comment>
<evidence type="ECO:0000313" key="2">
    <source>
        <dbReference type="EMBL" id="RQH25123.1"/>
    </source>
</evidence>
<accession>A0A3N6P0T9</accession>
<sequence length="171" mass="17956">MGLGNALAKISGAAQSNSSSLANGEHRLGTASDLVGKATTDSLTPTNPGTLQPHKSMADLQSPVTINEQQYQALKGKVNEQVKLNGSSAKGYRTAARLLKSDYTRNNAFYGVKGYARQAIKYAAKSAKLIAGFGAYAQGKRKTFAGAAANYEQASQKADADIAAIRSKLRS</sequence>
<feature type="compositionally biased region" description="Polar residues" evidence="1">
    <location>
        <begin position="39"/>
        <end position="50"/>
    </location>
</feature>
<dbReference type="AlphaFoldDB" id="A0A3N6P0T9"/>
<dbReference type="EMBL" id="RCBY01000307">
    <property type="protein sequence ID" value="RQH25123.1"/>
    <property type="molecule type" value="Genomic_DNA"/>
</dbReference>